<reference evidence="2 3" key="1">
    <citation type="journal article" date="2011" name="Science">
        <title>The ecoresponsive genome of Daphnia pulex.</title>
        <authorList>
            <person name="Colbourne J.K."/>
            <person name="Pfrender M.E."/>
            <person name="Gilbert D."/>
            <person name="Thomas W.K."/>
            <person name="Tucker A."/>
            <person name="Oakley T.H."/>
            <person name="Tokishita S."/>
            <person name="Aerts A."/>
            <person name="Arnold G.J."/>
            <person name="Basu M.K."/>
            <person name="Bauer D.J."/>
            <person name="Caceres C.E."/>
            <person name="Carmel L."/>
            <person name="Casola C."/>
            <person name="Choi J.H."/>
            <person name="Detter J.C."/>
            <person name="Dong Q."/>
            <person name="Dusheyko S."/>
            <person name="Eads B.D."/>
            <person name="Frohlich T."/>
            <person name="Geiler-Samerotte K.A."/>
            <person name="Gerlach D."/>
            <person name="Hatcher P."/>
            <person name="Jogdeo S."/>
            <person name="Krijgsveld J."/>
            <person name="Kriventseva E.V."/>
            <person name="Kultz D."/>
            <person name="Laforsch C."/>
            <person name="Lindquist E."/>
            <person name="Lopez J."/>
            <person name="Manak J.R."/>
            <person name="Muller J."/>
            <person name="Pangilinan J."/>
            <person name="Patwardhan R.P."/>
            <person name="Pitluck S."/>
            <person name="Pritham E.J."/>
            <person name="Rechtsteiner A."/>
            <person name="Rho M."/>
            <person name="Rogozin I.B."/>
            <person name="Sakarya O."/>
            <person name="Salamov A."/>
            <person name="Schaack S."/>
            <person name="Shapiro H."/>
            <person name="Shiga Y."/>
            <person name="Skalitzky C."/>
            <person name="Smith Z."/>
            <person name="Souvorov A."/>
            <person name="Sung W."/>
            <person name="Tang Z."/>
            <person name="Tsuchiya D."/>
            <person name="Tu H."/>
            <person name="Vos H."/>
            <person name="Wang M."/>
            <person name="Wolf Y.I."/>
            <person name="Yamagata H."/>
            <person name="Yamada T."/>
            <person name="Ye Y."/>
            <person name="Shaw J.R."/>
            <person name="Andrews J."/>
            <person name="Crease T.J."/>
            <person name="Tang H."/>
            <person name="Lucas S.M."/>
            <person name="Robertson H.M."/>
            <person name="Bork P."/>
            <person name="Koonin E.V."/>
            <person name="Zdobnov E.M."/>
            <person name="Grigoriev I.V."/>
            <person name="Lynch M."/>
            <person name="Boore J.L."/>
        </authorList>
    </citation>
    <scope>NUCLEOTIDE SEQUENCE [LARGE SCALE GENOMIC DNA]</scope>
</reference>
<sequence length="128" mass="14021">MGLSSWAVALCFLASLHSHPLSNLVKFVGNHEILFNDIPAASGDFPHAITEISKFSAVLNSLAIDGSSTGAVIRGVKDLIVQEQYNPSYKLLLCFKRFVIILHALIKMVNSFGGLSCKKEYDLKIRLS</sequence>
<dbReference type="HOGENOM" id="CLU_1961786_0_0_1"/>
<organism evidence="2 3">
    <name type="scientific">Daphnia pulex</name>
    <name type="common">Water flea</name>
    <dbReference type="NCBI Taxonomy" id="6669"/>
    <lineage>
        <taxon>Eukaryota</taxon>
        <taxon>Metazoa</taxon>
        <taxon>Ecdysozoa</taxon>
        <taxon>Arthropoda</taxon>
        <taxon>Crustacea</taxon>
        <taxon>Branchiopoda</taxon>
        <taxon>Diplostraca</taxon>
        <taxon>Cladocera</taxon>
        <taxon>Anomopoda</taxon>
        <taxon>Daphniidae</taxon>
        <taxon>Daphnia</taxon>
    </lineage>
</organism>
<dbReference type="KEGG" id="dpx:DAPPUDRAFT_337314"/>
<accession>E9I1E5</accession>
<gene>
    <name evidence="2" type="ORF">DAPPUDRAFT_337314</name>
</gene>
<feature type="chain" id="PRO_5003242154" description="Ribophorin-2" evidence="1">
    <location>
        <begin position="19"/>
        <end position="128"/>
    </location>
</feature>
<dbReference type="AlphaFoldDB" id="E9I1E5"/>
<protein>
    <recommendedName>
        <fullName evidence="4">Ribophorin-2</fullName>
    </recommendedName>
</protein>
<evidence type="ECO:0000313" key="3">
    <source>
        <dbReference type="Proteomes" id="UP000000305"/>
    </source>
</evidence>
<keyword evidence="1" id="KW-0732">Signal</keyword>
<evidence type="ECO:0008006" key="4">
    <source>
        <dbReference type="Google" id="ProtNLM"/>
    </source>
</evidence>
<evidence type="ECO:0000313" key="2">
    <source>
        <dbReference type="EMBL" id="EFX62185.1"/>
    </source>
</evidence>
<feature type="signal peptide" evidence="1">
    <location>
        <begin position="1"/>
        <end position="18"/>
    </location>
</feature>
<evidence type="ECO:0000256" key="1">
    <source>
        <dbReference type="SAM" id="SignalP"/>
    </source>
</evidence>
<dbReference type="Proteomes" id="UP000000305">
    <property type="component" value="Unassembled WGS sequence"/>
</dbReference>
<dbReference type="InParanoid" id="E9I1E5"/>
<dbReference type="EMBL" id="GL733774">
    <property type="protein sequence ID" value="EFX62185.1"/>
    <property type="molecule type" value="Genomic_DNA"/>
</dbReference>
<proteinExistence type="predicted"/>
<name>E9I1E5_DAPPU</name>
<keyword evidence="3" id="KW-1185">Reference proteome</keyword>